<organism evidence="1">
    <name type="scientific">Pontimicrobium sp. SW4</name>
    <dbReference type="NCBI Taxonomy" id="3153519"/>
    <lineage>
        <taxon>Bacteria</taxon>
        <taxon>Pseudomonadati</taxon>
        <taxon>Bacteroidota</taxon>
        <taxon>Flavobacteriia</taxon>
        <taxon>Flavobacteriales</taxon>
        <taxon>Flavobacteriaceae</taxon>
        <taxon>Pontimicrobium</taxon>
    </lineage>
</organism>
<dbReference type="Gene3D" id="3.40.30.10">
    <property type="entry name" value="Glutaredoxin"/>
    <property type="match status" value="1"/>
</dbReference>
<proteinExistence type="predicted"/>
<dbReference type="AlphaFoldDB" id="A0AAU7BP61"/>
<evidence type="ECO:0000313" key="1">
    <source>
        <dbReference type="EMBL" id="XBG59982.1"/>
    </source>
</evidence>
<dbReference type="RefSeq" id="WP_347922033.1">
    <property type="nucleotide sequence ID" value="NZ_CP157199.1"/>
</dbReference>
<dbReference type="SUPFAM" id="SSF52833">
    <property type="entry name" value="Thioredoxin-like"/>
    <property type="match status" value="1"/>
</dbReference>
<sequence>MKQLIVLILVITTLFGCNTNENTCGQAYIGGEIINPSNDYVTLFRDGLLIDTLFLDKNNRFSYQIETLDPGLHSFYHGNENQVAIIEPNDSIMIRLNTFDFDESLVFSGQGSKKNNYLINMFLKLEDEEHFIYEASKLNPEKFLKKLDSIKNEKYQSLDAFKQKYSPSDYFTNVAKIGIDYSHYRDKEIYAYRYFGSNEPLPLDSLPNDYFDFRKEIDYNREDLKKFYPYYNFLFPHFNNLAMEKYFEDNNEEKLVRTNIKYHLNKLELIDDMVDNEMMKNILLKIPTINFLNYSTSFEDSDAMFNSFIEKNVSKQNEAYITNLHKTLNRLRPGNNLPDIELLNFKNETATLSNVTKRSTVLYFWTSANKYHFKNSHAKANELKILYPSIDFISININSNNESNWKQLLKQNNIDVSNEYRFRNPEIAKKQLAIQYIIKVIVVDRNDNIITSNANLFKSDFKDLLDEIK</sequence>
<dbReference type="InterPro" id="IPR036249">
    <property type="entry name" value="Thioredoxin-like_sf"/>
</dbReference>
<accession>A0AAU7BP61</accession>
<dbReference type="PROSITE" id="PS51257">
    <property type="entry name" value="PROKAR_LIPOPROTEIN"/>
    <property type="match status" value="1"/>
</dbReference>
<gene>
    <name evidence="1" type="ORF">ABGB03_08910</name>
</gene>
<evidence type="ECO:0008006" key="2">
    <source>
        <dbReference type="Google" id="ProtNLM"/>
    </source>
</evidence>
<reference evidence="1" key="1">
    <citation type="submission" date="2024-05" db="EMBL/GenBank/DDBJ databases">
        <title>Pontimicrobium maritimus sp. nov., isolated form sea water.</title>
        <authorList>
            <person name="Muhammad N."/>
            <person name="Vuong T.Q."/>
            <person name="Han H.L."/>
            <person name="Kim S.-G."/>
        </authorList>
    </citation>
    <scope>NUCLEOTIDE SEQUENCE</scope>
    <source>
        <strain evidence="1">SW4</strain>
    </source>
</reference>
<dbReference type="EMBL" id="CP157199">
    <property type="protein sequence ID" value="XBG59982.1"/>
    <property type="molecule type" value="Genomic_DNA"/>
</dbReference>
<protein>
    <recommendedName>
        <fullName evidence="2">Thioredoxin domain-containing protein</fullName>
    </recommendedName>
</protein>
<name>A0AAU7BP61_9FLAO</name>